<evidence type="ECO:0000256" key="1">
    <source>
        <dbReference type="SAM" id="Phobius"/>
    </source>
</evidence>
<reference evidence="2" key="2">
    <citation type="journal article" date="2015" name="Fish Shellfish Immunol.">
        <title>Early steps in the European eel (Anguilla anguilla)-Vibrio vulnificus interaction in the gills: Role of the RtxA13 toxin.</title>
        <authorList>
            <person name="Callol A."/>
            <person name="Pajuelo D."/>
            <person name="Ebbesson L."/>
            <person name="Teles M."/>
            <person name="MacKenzie S."/>
            <person name="Amaro C."/>
        </authorList>
    </citation>
    <scope>NUCLEOTIDE SEQUENCE</scope>
</reference>
<proteinExistence type="predicted"/>
<accession>A0A0E9RZ97</accession>
<keyword evidence="1" id="KW-0812">Transmembrane</keyword>
<keyword evidence="1" id="KW-1133">Transmembrane helix</keyword>
<sequence length="49" mass="5909">MCIYPFRCKFICHVSFLTGKVLTVVFHDFQNVIIKLFIYIIYFVIQAIY</sequence>
<reference evidence="2" key="1">
    <citation type="submission" date="2014-11" db="EMBL/GenBank/DDBJ databases">
        <authorList>
            <person name="Amaro Gonzalez C."/>
        </authorList>
    </citation>
    <scope>NUCLEOTIDE SEQUENCE</scope>
</reference>
<dbReference type="EMBL" id="GBXM01074867">
    <property type="protein sequence ID" value="JAH33710.1"/>
    <property type="molecule type" value="Transcribed_RNA"/>
</dbReference>
<feature type="transmembrane region" description="Helical" evidence="1">
    <location>
        <begin position="29"/>
        <end position="48"/>
    </location>
</feature>
<evidence type="ECO:0000313" key="2">
    <source>
        <dbReference type="EMBL" id="JAH33710.1"/>
    </source>
</evidence>
<name>A0A0E9RZ97_ANGAN</name>
<dbReference type="AlphaFoldDB" id="A0A0E9RZ97"/>
<keyword evidence="1" id="KW-0472">Membrane</keyword>
<organism evidence="2">
    <name type="scientific">Anguilla anguilla</name>
    <name type="common">European freshwater eel</name>
    <name type="synonym">Muraena anguilla</name>
    <dbReference type="NCBI Taxonomy" id="7936"/>
    <lineage>
        <taxon>Eukaryota</taxon>
        <taxon>Metazoa</taxon>
        <taxon>Chordata</taxon>
        <taxon>Craniata</taxon>
        <taxon>Vertebrata</taxon>
        <taxon>Euteleostomi</taxon>
        <taxon>Actinopterygii</taxon>
        <taxon>Neopterygii</taxon>
        <taxon>Teleostei</taxon>
        <taxon>Anguilliformes</taxon>
        <taxon>Anguillidae</taxon>
        <taxon>Anguilla</taxon>
    </lineage>
</organism>
<protein>
    <submittedName>
        <fullName evidence="2">Uncharacterized protein</fullName>
    </submittedName>
</protein>